<gene>
    <name evidence="1" type="ORF">NX722_12760</name>
</gene>
<evidence type="ECO:0000313" key="1">
    <source>
        <dbReference type="EMBL" id="MCW7553478.1"/>
    </source>
</evidence>
<organism evidence="1 2">
    <name type="scientific">Endozoicomonas gorgoniicola</name>
    <dbReference type="NCBI Taxonomy" id="1234144"/>
    <lineage>
        <taxon>Bacteria</taxon>
        <taxon>Pseudomonadati</taxon>
        <taxon>Pseudomonadota</taxon>
        <taxon>Gammaproteobacteria</taxon>
        <taxon>Oceanospirillales</taxon>
        <taxon>Endozoicomonadaceae</taxon>
        <taxon>Endozoicomonas</taxon>
    </lineage>
</organism>
<dbReference type="SUPFAM" id="SSF52833">
    <property type="entry name" value="Thioredoxin-like"/>
    <property type="match status" value="1"/>
</dbReference>
<dbReference type="RefSeq" id="WP_262568303.1">
    <property type="nucleotide sequence ID" value="NZ_JAPFCC010000001.1"/>
</dbReference>
<dbReference type="SUPFAM" id="SSF48452">
    <property type="entry name" value="TPR-like"/>
    <property type="match status" value="1"/>
</dbReference>
<evidence type="ECO:0000313" key="2">
    <source>
        <dbReference type="Proteomes" id="UP001209854"/>
    </source>
</evidence>
<dbReference type="Proteomes" id="UP001209854">
    <property type="component" value="Unassembled WGS sequence"/>
</dbReference>
<dbReference type="Gene3D" id="1.25.40.10">
    <property type="entry name" value="Tetratricopeptide repeat domain"/>
    <property type="match status" value="2"/>
</dbReference>
<dbReference type="InterPro" id="IPR036249">
    <property type="entry name" value="Thioredoxin-like_sf"/>
</dbReference>
<comment type="caution">
    <text evidence="1">The sequence shown here is derived from an EMBL/GenBank/DDBJ whole genome shotgun (WGS) entry which is preliminary data.</text>
</comment>
<sequence>MNESTAVGNIMDVTESNLQEVLQLSTEKLVMLFIGMGSDEASNQQLRMVEQLANTYDGKMVLAKLDAEEQQMVAQQLITQLRANAIPVHAFLHEGRPVQVLCGPQTEQQLREVIDPLTMSPAEQIKLQVDALIEAGMIEQALELLQKILQEEPDNHGLQVLQVNLLLELGRMDDARQLLAVLPADAPGIAQPKAKLAFYEMVAEAPQRDVLEAQLYEDENDHEARYQLAIRLVIADDIESALDNLLVIVRRDRAFREDGARLLMLKVFEQLGAGNPVAKRYRGKLFGLMH</sequence>
<keyword evidence="2" id="KW-1185">Reference proteome</keyword>
<name>A0ABT3MVU0_9GAMM</name>
<accession>A0ABT3MVU0</accession>
<protein>
    <submittedName>
        <fullName evidence="1">Tetratricopeptide repeat protein</fullName>
    </submittedName>
</protein>
<reference evidence="1 2" key="1">
    <citation type="submission" date="2022-10" db="EMBL/GenBank/DDBJ databases">
        <title>High-quality genome sequences of two octocoral-associated bacteria, Endozoicomonas euniceicola EF212 and Endozoicomonas gorgoniicola PS125.</title>
        <authorList>
            <person name="Chiou Y.-J."/>
            <person name="Chen Y.-H."/>
        </authorList>
    </citation>
    <scope>NUCLEOTIDE SEQUENCE [LARGE SCALE GENOMIC DNA]</scope>
    <source>
        <strain evidence="1 2">PS125</strain>
    </source>
</reference>
<proteinExistence type="predicted"/>
<dbReference type="Pfam" id="PF14559">
    <property type="entry name" value="TPR_19"/>
    <property type="match status" value="1"/>
</dbReference>
<dbReference type="Pfam" id="PF14561">
    <property type="entry name" value="TPR_20"/>
    <property type="match status" value="1"/>
</dbReference>
<dbReference type="EMBL" id="JAPFCC010000001">
    <property type="protein sequence ID" value="MCW7553478.1"/>
    <property type="molecule type" value="Genomic_DNA"/>
</dbReference>
<dbReference type="Gene3D" id="3.40.30.10">
    <property type="entry name" value="Glutaredoxin"/>
    <property type="match status" value="1"/>
</dbReference>
<dbReference type="InterPro" id="IPR011990">
    <property type="entry name" value="TPR-like_helical_dom_sf"/>
</dbReference>